<reference evidence="2 3" key="1">
    <citation type="submission" date="2024-06" db="EMBL/GenBank/DDBJ databases">
        <authorList>
            <person name="Pan Q."/>
            <person name="Wen M."/>
            <person name="Jouanno E."/>
            <person name="Zahm M."/>
            <person name="Klopp C."/>
            <person name="Cabau C."/>
            <person name="Louis A."/>
            <person name="Berthelot C."/>
            <person name="Parey E."/>
            <person name="Roest Crollius H."/>
            <person name="Montfort J."/>
            <person name="Robinson-Rechavi M."/>
            <person name="Bouchez O."/>
            <person name="Lampietro C."/>
            <person name="Lopez Roques C."/>
            <person name="Donnadieu C."/>
            <person name="Postlethwait J."/>
            <person name="Bobe J."/>
            <person name="Verreycken H."/>
            <person name="Guiguen Y."/>
        </authorList>
    </citation>
    <scope>NUCLEOTIDE SEQUENCE [LARGE SCALE GENOMIC DNA]</scope>
    <source>
        <strain evidence="2">Up_M1</strain>
        <tissue evidence="2">Testis</tissue>
    </source>
</reference>
<comment type="caution">
    <text evidence="2">The sequence shown here is derived from an EMBL/GenBank/DDBJ whole genome shotgun (WGS) entry which is preliminary data.</text>
</comment>
<feature type="compositionally biased region" description="Basic and acidic residues" evidence="1">
    <location>
        <begin position="78"/>
        <end position="91"/>
    </location>
</feature>
<organism evidence="2 3">
    <name type="scientific">Umbra pygmaea</name>
    <name type="common">Eastern mudminnow</name>
    <dbReference type="NCBI Taxonomy" id="75934"/>
    <lineage>
        <taxon>Eukaryota</taxon>
        <taxon>Metazoa</taxon>
        <taxon>Chordata</taxon>
        <taxon>Craniata</taxon>
        <taxon>Vertebrata</taxon>
        <taxon>Euteleostomi</taxon>
        <taxon>Actinopterygii</taxon>
        <taxon>Neopterygii</taxon>
        <taxon>Teleostei</taxon>
        <taxon>Protacanthopterygii</taxon>
        <taxon>Esociformes</taxon>
        <taxon>Umbridae</taxon>
        <taxon>Umbra</taxon>
    </lineage>
</organism>
<accession>A0ABD0Y9F0</accession>
<evidence type="ECO:0000256" key="1">
    <source>
        <dbReference type="SAM" id="MobiDB-lite"/>
    </source>
</evidence>
<dbReference type="AlphaFoldDB" id="A0ABD0Y9F0"/>
<dbReference type="Proteomes" id="UP001557470">
    <property type="component" value="Unassembled WGS sequence"/>
</dbReference>
<feature type="compositionally biased region" description="Basic and acidic residues" evidence="1">
    <location>
        <begin position="32"/>
        <end position="42"/>
    </location>
</feature>
<sequence>MMDNTSSPDVVEGGKKQHVQQWLESSPTGLLETDKQQHEDVAGKSIPCLLNEDLVTRESPGCMSIKSDQSMGQPINLERGHGASVKRDRARSPTLSLASMRSDRSKDQPINYKLSNRREGSDSPSYLSMKSGQSEDLSLRMKTSDPTELSIGCFDVKECVCKF</sequence>
<dbReference type="EMBL" id="JAGEUA010000001">
    <property type="protein sequence ID" value="KAL1023676.1"/>
    <property type="molecule type" value="Genomic_DNA"/>
</dbReference>
<feature type="region of interest" description="Disordered" evidence="1">
    <location>
        <begin position="60"/>
        <end position="136"/>
    </location>
</feature>
<name>A0ABD0Y9F0_UMBPY</name>
<feature type="region of interest" description="Disordered" evidence="1">
    <location>
        <begin position="1"/>
        <end position="46"/>
    </location>
</feature>
<feature type="compositionally biased region" description="Polar residues" evidence="1">
    <location>
        <begin position="122"/>
        <end position="136"/>
    </location>
</feature>
<proteinExistence type="predicted"/>
<evidence type="ECO:0000313" key="3">
    <source>
        <dbReference type="Proteomes" id="UP001557470"/>
    </source>
</evidence>
<feature type="compositionally biased region" description="Polar residues" evidence="1">
    <location>
        <begin position="19"/>
        <end position="28"/>
    </location>
</feature>
<gene>
    <name evidence="2" type="ORF">UPYG_G00044430</name>
</gene>
<protein>
    <submittedName>
        <fullName evidence="2">Uncharacterized protein</fullName>
    </submittedName>
</protein>
<keyword evidence="3" id="KW-1185">Reference proteome</keyword>
<evidence type="ECO:0000313" key="2">
    <source>
        <dbReference type="EMBL" id="KAL1023676.1"/>
    </source>
</evidence>